<proteinExistence type="predicted"/>
<evidence type="ECO:0000313" key="1">
    <source>
        <dbReference type="EMBL" id="KAK1599003.1"/>
    </source>
</evidence>
<protein>
    <submittedName>
        <fullName evidence="1">Uncharacterized protein</fullName>
    </submittedName>
</protein>
<dbReference type="GeneID" id="85435732"/>
<dbReference type="RefSeq" id="XP_060419665.1">
    <property type="nucleotide sequence ID" value="XM_060551492.1"/>
</dbReference>
<reference evidence="1" key="1">
    <citation type="submission" date="2021-06" db="EMBL/GenBank/DDBJ databases">
        <title>Comparative genomics, transcriptomics and evolutionary studies reveal genomic signatures of adaptation to plant cell wall in hemibiotrophic fungi.</title>
        <authorList>
            <consortium name="DOE Joint Genome Institute"/>
            <person name="Baroncelli R."/>
            <person name="Diaz J.F."/>
            <person name="Benocci T."/>
            <person name="Peng M."/>
            <person name="Battaglia E."/>
            <person name="Haridas S."/>
            <person name="Andreopoulos W."/>
            <person name="Labutti K."/>
            <person name="Pangilinan J."/>
            <person name="Floch G.L."/>
            <person name="Makela M.R."/>
            <person name="Henrissat B."/>
            <person name="Grigoriev I.V."/>
            <person name="Crouch J.A."/>
            <person name="De Vries R.P."/>
            <person name="Sukno S.A."/>
            <person name="Thon M.R."/>
        </authorList>
    </citation>
    <scope>NUCLEOTIDE SEQUENCE</scope>
    <source>
        <strain evidence="1">CBS 125086</strain>
    </source>
</reference>
<keyword evidence="2" id="KW-1185">Reference proteome</keyword>
<name>A0AAD8QAD9_9PEZI</name>
<gene>
    <name evidence="1" type="ORF">LY79DRAFT_205208</name>
</gene>
<sequence>MVVSATIVTYWLKAPVVRVCLRCAPRYLGTCRWHPPPLHRSNSSHTHSYPMTSCTLRIRQRCHGPLQVYVNGLQCSKELVGLTLFLASITSRFSAAGSASAAIHCGCSACATNHIPIPTSFGGMARSHGTPSSNKSFAWICPMARYAYHLHPP</sequence>
<dbReference type="EMBL" id="JAHLJV010000003">
    <property type="protein sequence ID" value="KAK1599003.1"/>
    <property type="molecule type" value="Genomic_DNA"/>
</dbReference>
<comment type="caution">
    <text evidence="1">The sequence shown here is derived from an EMBL/GenBank/DDBJ whole genome shotgun (WGS) entry which is preliminary data.</text>
</comment>
<accession>A0AAD8QAD9</accession>
<dbReference type="Proteomes" id="UP001230504">
    <property type="component" value="Unassembled WGS sequence"/>
</dbReference>
<organism evidence="1 2">
    <name type="scientific">Colletotrichum navitas</name>
    <dbReference type="NCBI Taxonomy" id="681940"/>
    <lineage>
        <taxon>Eukaryota</taxon>
        <taxon>Fungi</taxon>
        <taxon>Dikarya</taxon>
        <taxon>Ascomycota</taxon>
        <taxon>Pezizomycotina</taxon>
        <taxon>Sordariomycetes</taxon>
        <taxon>Hypocreomycetidae</taxon>
        <taxon>Glomerellales</taxon>
        <taxon>Glomerellaceae</taxon>
        <taxon>Colletotrichum</taxon>
        <taxon>Colletotrichum graminicola species complex</taxon>
    </lineage>
</organism>
<evidence type="ECO:0000313" key="2">
    <source>
        <dbReference type="Proteomes" id="UP001230504"/>
    </source>
</evidence>
<dbReference type="AlphaFoldDB" id="A0AAD8QAD9"/>